<dbReference type="AlphaFoldDB" id="A0A9P4P2L2"/>
<gene>
    <name evidence="1" type="ORF">EJ08DRAFT_283443</name>
</gene>
<accession>A0A9P4P2L2</accession>
<name>A0A9P4P2L2_9PEZI</name>
<sequence length="201" mass="22945">MQGCICVPWSISDISEGLVPIPELLWDVKSLIDMGILHTTKVPGTMSTAFASANHRGHHHGLGLWHTQTSGMNPTPLTFKNLVTYCNFCSAKLHRTPANFISSHFTLLTKQSLTLVCSRALRCCHRDFNRQRCIGSFILLGCCFQGFCIRLIRIGKGQRWYRNNSLWWYVESRFRRICRTFLDNDFGIGVNGYFLYVGEGF</sequence>
<protein>
    <submittedName>
        <fullName evidence="1">Uncharacterized protein</fullName>
    </submittedName>
</protein>
<evidence type="ECO:0000313" key="1">
    <source>
        <dbReference type="EMBL" id="KAF2435648.1"/>
    </source>
</evidence>
<reference evidence="1" key="1">
    <citation type="journal article" date="2020" name="Stud. Mycol.">
        <title>101 Dothideomycetes genomes: a test case for predicting lifestyles and emergence of pathogens.</title>
        <authorList>
            <person name="Haridas S."/>
            <person name="Albert R."/>
            <person name="Binder M."/>
            <person name="Bloem J."/>
            <person name="Labutti K."/>
            <person name="Salamov A."/>
            <person name="Andreopoulos B."/>
            <person name="Baker S."/>
            <person name="Barry K."/>
            <person name="Bills G."/>
            <person name="Bluhm B."/>
            <person name="Cannon C."/>
            <person name="Castanera R."/>
            <person name="Culley D."/>
            <person name="Daum C."/>
            <person name="Ezra D."/>
            <person name="Gonzalez J."/>
            <person name="Henrissat B."/>
            <person name="Kuo A."/>
            <person name="Liang C."/>
            <person name="Lipzen A."/>
            <person name="Lutzoni F."/>
            <person name="Magnuson J."/>
            <person name="Mondo S."/>
            <person name="Nolan M."/>
            <person name="Ohm R."/>
            <person name="Pangilinan J."/>
            <person name="Park H.-J."/>
            <person name="Ramirez L."/>
            <person name="Alfaro M."/>
            <person name="Sun H."/>
            <person name="Tritt A."/>
            <person name="Yoshinaga Y."/>
            <person name="Zwiers L.-H."/>
            <person name="Turgeon B."/>
            <person name="Goodwin S."/>
            <person name="Spatafora J."/>
            <person name="Crous P."/>
            <person name="Grigoriev I."/>
        </authorList>
    </citation>
    <scope>NUCLEOTIDE SEQUENCE</scope>
    <source>
        <strain evidence="1">CBS 130266</strain>
    </source>
</reference>
<evidence type="ECO:0000313" key="2">
    <source>
        <dbReference type="Proteomes" id="UP000800235"/>
    </source>
</evidence>
<dbReference type="Proteomes" id="UP000800235">
    <property type="component" value="Unassembled WGS sequence"/>
</dbReference>
<keyword evidence="2" id="KW-1185">Reference proteome</keyword>
<organism evidence="1 2">
    <name type="scientific">Tothia fuscella</name>
    <dbReference type="NCBI Taxonomy" id="1048955"/>
    <lineage>
        <taxon>Eukaryota</taxon>
        <taxon>Fungi</taxon>
        <taxon>Dikarya</taxon>
        <taxon>Ascomycota</taxon>
        <taxon>Pezizomycotina</taxon>
        <taxon>Dothideomycetes</taxon>
        <taxon>Pleosporomycetidae</taxon>
        <taxon>Venturiales</taxon>
        <taxon>Cylindrosympodiaceae</taxon>
        <taxon>Tothia</taxon>
    </lineage>
</organism>
<dbReference type="EMBL" id="MU007012">
    <property type="protein sequence ID" value="KAF2435648.1"/>
    <property type="molecule type" value="Genomic_DNA"/>
</dbReference>
<comment type="caution">
    <text evidence="1">The sequence shown here is derived from an EMBL/GenBank/DDBJ whole genome shotgun (WGS) entry which is preliminary data.</text>
</comment>
<proteinExistence type="predicted"/>